<name>A0A8H7CEG3_9AGAR</name>
<evidence type="ECO:0000313" key="3">
    <source>
        <dbReference type="EMBL" id="KAF7332997.1"/>
    </source>
</evidence>
<dbReference type="OrthoDB" id="429813at2759"/>
<proteinExistence type="inferred from homology"/>
<reference evidence="3" key="1">
    <citation type="submission" date="2020-05" db="EMBL/GenBank/DDBJ databases">
        <title>Mycena genomes resolve the evolution of fungal bioluminescence.</title>
        <authorList>
            <person name="Tsai I.J."/>
        </authorList>
    </citation>
    <scope>NUCLEOTIDE SEQUENCE</scope>
    <source>
        <strain evidence="3">CCC161011</strain>
    </source>
</reference>
<accession>A0A8H7CEG3</accession>
<comment type="similarity">
    <text evidence="1">Belongs to the ATP-dependent AMP-binding enzyme family.</text>
</comment>
<dbReference type="Pfam" id="PF00501">
    <property type="entry name" value="AMP-binding"/>
    <property type="match status" value="1"/>
</dbReference>
<gene>
    <name evidence="3" type="ORF">MVEN_02406000</name>
</gene>
<dbReference type="Pfam" id="PF23562">
    <property type="entry name" value="AMP-binding_C_3"/>
    <property type="match status" value="1"/>
</dbReference>
<dbReference type="PANTHER" id="PTHR43201:SF8">
    <property type="entry name" value="ACYL-COA SYNTHETASE FAMILY MEMBER 3"/>
    <property type="match status" value="1"/>
</dbReference>
<comment type="caution">
    <text evidence="3">The sequence shown here is derived from an EMBL/GenBank/DDBJ whole genome shotgun (WGS) entry which is preliminary data.</text>
</comment>
<dbReference type="Gene3D" id="3.40.50.12780">
    <property type="entry name" value="N-terminal domain of ligase-like"/>
    <property type="match status" value="1"/>
</dbReference>
<dbReference type="EMBL" id="JACAZI010000031">
    <property type="protein sequence ID" value="KAF7332997.1"/>
    <property type="molecule type" value="Genomic_DNA"/>
</dbReference>
<dbReference type="InterPro" id="IPR042099">
    <property type="entry name" value="ANL_N_sf"/>
</dbReference>
<dbReference type="PANTHER" id="PTHR43201">
    <property type="entry name" value="ACYL-COA SYNTHETASE"/>
    <property type="match status" value="1"/>
</dbReference>
<dbReference type="Proteomes" id="UP000620124">
    <property type="component" value="Unassembled WGS sequence"/>
</dbReference>
<dbReference type="GO" id="GO:0031956">
    <property type="term" value="F:medium-chain fatty acid-CoA ligase activity"/>
    <property type="evidence" value="ECO:0007669"/>
    <property type="project" value="TreeGrafter"/>
</dbReference>
<evidence type="ECO:0000313" key="4">
    <source>
        <dbReference type="Proteomes" id="UP000620124"/>
    </source>
</evidence>
<organism evidence="3 4">
    <name type="scientific">Mycena venus</name>
    <dbReference type="NCBI Taxonomy" id="2733690"/>
    <lineage>
        <taxon>Eukaryota</taxon>
        <taxon>Fungi</taxon>
        <taxon>Dikarya</taxon>
        <taxon>Basidiomycota</taxon>
        <taxon>Agaricomycotina</taxon>
        <taxon>Agaricomycetes</taxon>
        <taxon>Agaricomycetidae</taxon>
        <taxon>Agaricales</taxon>
        <taxon>Marasmiineae</taxon>
        <taxon>Mycenaceae</taxon>
        <taxon>Mycena</taxon>
    </lineage>
</organism>
<dbReference type="SUPFAM" id="SSF56801">
    <property type="entry name" value="Acetyl-CoA synthetase-like"/>
    <property type="match status" value="1"/>
</dbReference>
<protein>
    <submittedName>
        <fullName evidence="3">Acetyl-CoA synthetase-like protein</fullName>
    </submittedName>
</protein>
<sequence length="608" mass="67231">MVILVMACSASPKMIVAEPIFGHLRPNAAQEHAGHDFLMVIRPSVSPYLVRRTIPPATLSVKFFQAVVPLTRVSFKFTPQMAHFMNWVLEALAKYPTRTLFKEFLRSESSASWVSVSYEGFLHDLERSAAFWVQALGAYGLKQNDVVGLWITGVKYSDLAHIYGLARAGFIIEVLNANCQIPIIRDLFARTGGKALLYDPTFTSLVEDVGLPSQVILDLSSLPAVSSPLPALPDVTPDDIALIFHTSGTTSGLPKPVPETHRWLKCQAQVQWPNLMQCYPDGRPLTVNNLGSFANIGSATTMSYLSWSGHCLVQTSKPDFEVDEFLAMVGEGLNAMVLYAPWLSKLLYIARSNPTVLSALKNMGQVHYTGAALNPDDEIWATEQGILITAIYATTETAGCLVSPLAEKGILPGMRVIKGINCKFIPTRGLDHSQLDGDSRKRAQGGQLFDLFIPAEADNCDLFEEVKPGLYCFRGRNDDWIRTGKHLSFCDTKSIEDHVLTSCADLVQNCVVVGHYKPAVVLFVEPIQPIESPETDGVLKAAILDRISAFNSRLIAHERINSALQIVSVLAETLPRTTEKGNIRRKAVEDEHSMKLKEIYDNFDFFKF</sequence>
<dbReference type="GO" id="GO:0006631">
    <property type="term" value="P:fatty acid metabolic process"/>
    <property type="evidence" value="ECO:0007669"/>
    <property type="project" value="TreeGrafter"/>
</dbReference>
<dbReference type="InterPro" id="IPR000873">
    <property type="entry name" value="AMP-dep_synth/lig_dom"/>
</dbReference>
<keyword evidence="4" id="KW-1185">Reference proteome</keyword>
<evidence type="ECO:0000256" key="1">
    <source>
        <dbReference type="ARBA" id="ARBA00006432"/>
    </source>
</evidence>
<evidence type="ECO:0000259" key="2">
    <source>
        <dbReference type="Pfam" id="PF00501"/>
    </source>
</evidence>
<dbReference type="AlphaFoldDB" id="A0A8H7CEG3"/>
<feature type="domain" description="AMP-dependent synthetase/ligase" evidence="2">
    <location>
        <begin position="93"/>
        <end position="404"/>
    </location>
</feature>